<evidence type="ECO:0000313" key="3">
    <source>
        <dbReference type="EMBL" id="KAF8785526.1"/>
    </source>
</evidence>
<evidence type="ECO:0000259" key="2">
    <source>
        <dbReference type="SMART" id="SM00596"/>
    </source>
</evidence>
<dbReference type="SMART" id="SM00596">
    <property type="entry name" value="PRE_C2HC"/>
    <property type="match status" value="1"/>
</dbReference>
<reference evidence="3" key="1">
    <citation type="journal article" date="2020" name="bioRxiv">
        <title>Chromosome-level reference genome of the European wasp spider Argiope bruennichi: a resource for studies on range expansion and evolutionary adaptation.</title>
        <authorList>
            <person name="Sheffer M.M."/>
            <person name="Hoppe A."/>
            <person name="Krehenwinkel H."/>
            <person name="Uhl G."/>
            <person name="Kuss A.W."/>
            <person name="Jensen L."/>
            <person name="Jensen C."/>
            <person name="Gillespie R.G."/>
            <person name="Hoff K.J."/>
            <person name="Prost S."/>
        </authorList>
    </citation>
    <scope>NUCLEOTIDE SEQUENCE</scope>
</reference>
<accession>A0A8T0F2Y0</accession>
<feature type="compositionally biased region" description="Polar residues" evidence="1">
    <location>
        <begin position="142"/>
        <end position="152"/>
    </location>
</feature>
<comment type="caution">
    <text evidence="3">The sequence shown here is derived from an EMBL/GenBank/DDBJ whole genome shotgun (WGS) entry which is preliminary data.</text>
</comment>
<feature type="domain" description="Pre-C2HC" evidence="2">
    <location>
        <begin position="305"/>
        <end position="373"/>
    </location>
</feature>
<feature type="compositionally biased region" description="Basic residues" evidence="1">
    <location>
        <begin position="91"/>
        <end position="103"/>
    </location>
</feature>
<reference evidence="3" key="2">
    <citation type="submission" date="2020-06" db="EMBL/GenBank/DDBJ databases">
        <authorList>
            <person name="Sheffer M."/>
        </authorList>
    </citation>
    <scope>NUCLEOTIDE SEQUENCE</scope>
</reference>
<dbReference type="Pfam" id="PF07530">
    <property type="entry name" value="PRE_C2HC"/>
    <property type="match status" value="1"/>
</dbReference>
<dbReference type="Proteomes" id="UP000807504">
    <property type="component" value="Unassembled WGS sequence"/>
</dbReference>
<dbReference type="EMBL" id="JABXBU010000030">
    <property type="protein sequence ID" value="KAF8785526.1"/>
    <property type="molecule type" value="Genomic_DNA"/>
</dbReference>
<gene>
    <name evidence="3" type="ORF">HNY73_011048</name>
</gene>
<evidence type="ECO:0000313" key="4">
    <source>
        <dbReference type="Proteomes" id="UP000807504"/>
    </source>
</evidence>
<dbReference type="InterPro" id="IPR006579">
    <property type="entry name" value="Pre_C2HC_dom"/>
</dbReference>
<evidence type="ECO:0000256" key="1">
    <source>
        <dbReference type="SAM" id="MobiDB-lite"/>
    </source>
</evidence>
<dbReference type="AlphaFoldDB" id="A0A8T0F2Y0"/>
<feature type="compositionally biased region" description="Low complexity" evidence="1">
    <location>
        <begin position="111"/>
        <end position="131"/>
    </location>
</feature>
<name>A0A8T0F2Y0_ARGBR</name>
<proteinExistence type="predicted"/>
<organism evidence="3 4">
    <name type="scientific">Argiope bruennichi</name>
    <name type="common">Wasp spider</name>
    <name type="synonym">Aranea bruennichi</name>
    <dbReference type="NCBI Taxonomy" id="94029"/>
    <lineage>
        <taxon>Eukaryota</taxon>
        <taxon>Metazoa</taxon>
        <taxon>Ecdysozoa</taxon>
        <taxon>Arthropoda</taxon>
        <taxon>Chelicerata</taxon>
        <taxon>Arachnida</taxon>
        <taxon>Araneae</taxon>
        <taxon>Araneomorphae</taxon>
        <taxon>Entelegynae</taxon>
        <taxon>Araneoidea</taxon>
        <taxon>Araneidae</taxon>
        <taxon>Argiope</taxon>
    </lineage>
</organism>
<protein>
    <submittedName>
        <fullName evidence="3">Nucleic-acid-binding protein transposon like protein</fullName>
    </submittedName>
</protein>
<keyword evidence="4" id="KW-1185">Reference proteome</keyword>
<feature type="region of interest" description="Disordered" evidence="1">
    <location>
        <begin position="87"/>
        <end position="161"/>
    </location>
</feature>
<sequence length="426" mass="47520">MFPLIAYGFSIWSPNGEDVCGESSVFDGAGAVLRVISPKKPAIPRAQTPLTGLFQDQCGKGDQGSSSEEEIMEIQTCQAIINENQDQPKLQRSKGRHHHHQSKSRMIISPSTASSTTSNVSKNNAKSNVKTTPKKKIDLSGNVINKNQTSPKGSKERKKRVADEDGFIAPVAHLIRKVKNLKINNDKNEEIKTKKLPEGIEEVVLDNEVDAEIPPAQPKRRRVPPFFVTPRADFRTMLNILKLEAPSLRSVISNKFLKITVETEEEHRSLSHLLEAQGAEFKTFMLKTDRPIKVVLRGLLSCTPIEEIKAELQKEGFTVVSITQLSKFQTKSPMPLFYAQIANGPLSETVYTLTEMFGTKISMERYRGRKGPSQCWRCQGFFDSSEKERFSTLSTEMFGHENSNGADTEEGRGLSMLAVSGLLRQL</sequence>